<keyword evidence="7" id="KW-0732">Signal</keyword>
<evidence type="ECO:0000256" key="7">
    <source>
        <dbReference type="SAM" id="SignalP"/>
    </source>
</evidence>
<feature type="chain" id="PRO_5045178330" evidence="7">
    <location>
        <begin position="22"/>
        <end position="123"/>
    </location>
</feature>
<gene>
    <name evidence="9" type="ORF">ABID41_000689</name>
</gene>
<keyword evidence="1" id="KW-0813">Transport</keyword>
<comment type="caution">
    <text evidence="9">The sequence shown here is derived from an EMBL/GenBank/DDBJ whole genome shotgun (WGS) entry which is preliminary data.</text>
</comment>
<evidence type="ECO:0000256" key="1">
    <source>
        <dbReference type="ARBA" id="ARBA00022448"/>
    </source>
</evidence>
<evidence type="ECO:0000256" key="3">
    <source>
        <dbReference type="ARBA" id="ARBA00022723"/>
    </source>
</evidence>
<organism evidence="9 10">
    <name type="scientific">Phenylobacterium koreense</name>
    <dbReference type="NCBI Taxonomy" id="266125"/>
    <lineage>
        <taxon>Bacteria</taxon>
        <taxon>Pseudomonadati</taxon>
        <taxon>Pseudomonadota</taxon>
        <taxon>Alphaproteobacteria</taxon>
        <taxon>Caulobacterales</taxon>
        <taxon>Caulobacteraceae</taxon>
        <taxon>Phenylobacterium</taxon>
    </lineage>
</organism>
<feature type="signal peptide" evidence="7">
    <location>
        <begin position="1"/>
        <end position="21"/>
    </location>
</feature>
<protein>
    <submittedName>
        <fullName evidence="9">Cytochrome c</fullName>
    </submittedName>
</protein>
<accession>A0ABV2EEZ0</accession>
<evidence type="ECO:0000259" key="8">
    <source>
        <dbReference type="PROSITE" id="PS51007"/>
    </source>
</evidence>
<keyword evidence="5 6" id="KW-0408">Iron</keyword>
<dbReference type="PANTHER" id="PTHR11961">
    <property type="entry name" value="CYTOCHROME C"/>
    <property type="match status" value="1"/>
</dbReference>
<dbReference type="Pfam" id="PF00034">
    <property type="entry name" value="Cytochrom_C"/>
    <property type="match status" value="1"/>
</dbReference>
<keyword evidence="2 6" id="KW-0349">Heme</keyword>
<evidence type="ECO:0000256" key="5">
    <source>
        <dbReference type="ARBA" id="ARBA00023004"/>
    </source>
</evidence>
<dbReference type="EMBL" id="JBEPLU010000001">
    <property type="protein sequence ID" value="MET3525594.1"/>
    <property type="molecule type" value="Genomic_DNA"/>
</dbReference>
<evidence type="ECO:0000313" key="10">
    <source>
        <dbReference type="Proteomes" id="UP001549110"/>
    </source>
</evidence>
<keyword evidence="3 6" id="KW-0479">Metal-binding</keyword>
<evidence type="ECO:0000256" key="2">
    <source>
        <dbReference type="ARBA" id="ARBA00022617"/>
    </source>
</evidence>
<evidence type="ECO:0000256" key="4">
    <source>
        <dbReference type="ARBA" id="ARBA00022982"/>
    </source>
</evidence>
<name>A0ABV2EEZ0_9CAUL</name>
<evidence type="ECO:0000256" key="6">
    <source>
        <dbReference type="PROSITE-ProRule" id="PRU00433"/>
    </source>
</evidence>
<dbReference type="Proteomes" id="UP001549110">
    <property type="component" value="Unassembled WGS sequence"/>
</dbReference>
<reference evidence="9 10" key="1">
    <citation type="submission" date="2024-06" db="EMBL/GenBank/DDBJ databases">
        <title>Genomic Encyclopedia of Type Strains, Phase IV (KMG-IV): sequencing the most valuable type-strain genomes for metagenomic binning, comparative biology and taxonomic classification.</title>
        <authorList>
            <person name="Goeker M."/>
        </authorList>
    </citation>
    <scope>NUCLEOTIDE SEQUENCE [LARGE SCALE GENOMIC DNA]</scope>
    <source>
        <strain evidence="9 10">DSM 17809</strain>
    </source>
</reference>
<dbReference type="RefSeq" id="WP_331928752.1">
    <property type="nucleotide sequence ID" value="NZ_JBEPLU010000001.1"/>
</dbReference>
<sequence>MTRACIWIALAAGLVATSASAESPAVGEALYEAKCGGCHSVDANRIGPRHRDVVGRKVAGLPDFQYSDSLKKLGGVWTRARLDTWLQSPQAMAPGSKMFLAVPDAQQRHDIVVYLASVSRPAK</sequence>
<dbReference type="Gene3D" id="1.10.760.10">
    <property type="entry name" value="Cytochrome c-like domain"/>
    <property type="match status" value="1"/>
</dbReference>
<feature type="domain" description="Cytochrome c" evidence="8">
    <location>
        <begin position="22"/>
        <end position="119"/>
    </location>
</feature>
<keyword evidence="4" id="KW-0249">Electron transport</keyword>
<dbReference type="PROSITE" id="PS51007">
    <property type="entry name" value="CYTC"/>
    <property type="match status" value="1"/>
</dbReference>
<dbReference type="InterPro" id="IPR009056">
    <property type="entry name" value="Cyt_c-like_dom"/>
</dbReference>
<dbReference type="InterPro" id="IPR002327">
    <property type="entry name" value="Cyt_c_1A/1B"/>
</dbReference>
<evidence type="ECO:0000313" key="9">
    <source>
        <dbReference type="EMBL" id="MET3525594.1"/>
    </source>
</evidence>
<dbReference type="SUPFAM" id="SSF46626">
    <property type="entry name" value="Cytochrome c"/>
    <property type="match status" value="1"/>
</dbReference>
<keyword evidence="10" id="KW-1185">Reference proteome</keyword>
<proteinExistence type="predicted"/>
<dbReference type="InterPro" id="IPR036909">
    <property type="entry name" value="Cyt_c-like_dom_sf"/>
</dbReference>
<dbReference type="PRINTS" id="PR00604">
    <property type="entry name" value="CYTCHRMECIAB"/>
</dbReference>